<dbReference type="InterPro" id="IPR025997">
    <property type="entry name" value="SBP_2_dom"/>
</dbReference>
<dbReference type="RefSeq" id="WP_165103373.1">
    <property type="nucleotide sequence ID" value="NZ_JAAKGU010000014.1"/>
</dbReference>
<dbReference type="GO" id="GO:0030246">
    <property type="term" value="F:carbohydrate binding"/>
    <property type="evidence" value="ECO:0007669"/>
    <property type="project" value="UniProtKB-ARBA"/>
</dbReference>
<comment type="subcellular location">
    <subcellularLocation>
        <location evidence="1">Cell envelope</location>
    </subcellularLocation>
</comment>
<evidence type="ECO:0000256" key="3">
    <source>
        <dbReference type="ARBA" id="ARBA00022729"/>
    </source>
</evidence>
<reference evidence="6 7" key="1">
    <citation type="submission" date="2020-02" db="EMBL/GenBank/DDBJ databases">
        <authorList>
            <person name="Gao J."/>
            <person name="Sun J."/>
        </authorList>
    </citation>
    <scope>NUCLEOTIDE SEQUENCE [LARGE SCALE GENOMIC DNA]</scope>
    <source>
        <strain evidence="6 7">7124</strain>
    </source>
</reference>
<dbReference type="PANTHER" id="PTHR46847">
    <property type="entry name" value="D-ALLOSE-BINDING PERIPLASMIC PROTEIN-RELATED"/>
    <property type="match status" value="1"/>
</dbReference>
<proteinExistence type="inferred from homology"/>
<keyword evidence="7" id="KW-1185">Reference proteome</keyword>
<feature type="chain" id="PRO_5039036387" evidence="4">
    <location>
        <begin position="24"/>
        <end position="382"/>
    </location>
</feature>
<dbReference type="SUPFAM" id="SSF53822">
    <property type="entry name" value="Periplasmic binding protein-like I"/>
    <property type="match status" value="1"/>
</dbReference>
<comment type="caution">
    <text evidence="6">The sequence shown here is derived from an EMBL/GenBank/DDBJ whole genome shotgun (WGS) entry which is preliminary data.</text>
</comment>
<feature type="signal peptide" evidence="4">
    <location>
        <begin position="1"/>
        <end position="23"/>
    </location>
</feature>
<comment type="similarity">
    <text evidence="2">Belongs to the bacterial solute-binding protein 2 family.</text>
</comment>
<evidence type="ECO:0000256" key="4">
    <source>
        <dbReference type="SAM" id="SignalP"/>
    </source>
</evidence>
<evidence type="ECO:0000313" key="7">
    <source>
        <dbReference type="Proteomes" id="UP000480151"/>
    </source>
</evidence>
<dbReference type="EMBL" id="JAAKGU010000014">
    <property type="protein sequence ID" value="NGM85259.1"/>
    <property type="molecule type" value="Genomic_DNA"/>
</dbReference>
<accession>A0A6M1PNT1</accession>
<dbReference type="GO" id="GO:0030313">
    <property type="term" value="C:cell envelope"/>
    <property type="evidence" value="ECO:0007669"/>
    <property type="project" value="UniProtKB-SubCell"/>
</dbReference>
<sequence>MKKSQIMRLLLVTVLSAALTACGNNSTANDSNASATDNASPNTENQEMFFTFANVTESGPLFVELGKGMKAAAEKAGVELKVYNNNFDGATALKNAQLMVQDKPDLIIEYNGVEGVGNALQAVFEKSGIPSIGVNVPVPGSHWFNLSNKQLGIDAGKELAQAALEKGWKAEETTIIIAQSATAGTEVNDSVRYFYVSAAETLGLEGVAPESIVPTTTTIGESLIQVDGKSTLEDTYTSVKNVLQTVDQNRKLLVFSVNDDSTLGAWRAIEESGRTENTLVAGLGGSEEALKQLRENPQWVAEGSIFMSDWGQYLIAMGVAIVNGTEPPALTPAPQVMLTKENVNDYYPNGAVAEKLPPLVEDNMYLKDTGILQLFGNIQGLE</sequence>
<organism evidence="6 7">
    <name type="scientific">Paenibacillus apii</name>
    <dbReference type="NCBI Taxonomy" id="1850370"/>
    <lineage>
        <taxon>Bacteria</taxon>
        <taxon>Bacillati</taxon>
        <taxon>Bacillota</taxon>
        <taxon>Bacilli</taxon>
        <taxon>Bacillales</taxon>
        <taxon>Paenibacillaceae</taxon>
        <taxon>Paenibacillus</taxon>
    </lineage>
</organism>
<dbReference type="PROSITE" id="PS51257">
    <property type="entry name" value="PROKAR_LIPOPROTEIN"/>
    <property type="match status" value="1"/>
</dbReference>
<dbReference type="InterPro" id="IPR028082">
    <property type="entry name" value="Peripla_BP_I"/>
</dbReference>
<evidence type="ECO:0000259" key="5">
    <source>
        <dbReference type="Pfam" id="PF13407"/>
    </source>
</evidence>
<name>A0A6M1PNT1_9BACL</name>
<evidence type="ECO:0000256" key="1">
    <source>
        <dbReference type="ARBA" id="ARBA00004196"/>
    </source>
</evidence>
<dbReference type="Gene3D" id="3.40.50.2300">
    <property type="match status" value="2"/>
</dbReference>
<dbReference type="Proteomes" id="UP000480151">
    <property type="component" value="Unassembled WGS sequence"/>
</dbReference>
<feature type="domain" description="Periplasmic binding protein" evidence="5">
    <location>
        <begin position="52"/>
        <end position="325"/>
    </location>
</feature>
<keyword evidence="3 4" id="KW-0732">Signal</keyword>
<dbReference type="PANTHER" id="PTHR46847:SF1">
    <property type="entry name" value="D-ALLOSE-BINDING PERIPLASMIC PROTEIN-RELATED"/>
    <property type="match status" value="1"/>
</dbReference>
<evidence type="ECO:0000313" key="6">
    <source>
        <dbReference type="EMBL" id="NGM85259.1"/>
    </source>
</evidence>
<gene>
    <name evidence="6" type="ORF">G5B47_22915</name>
</gene>
<dbReference type="Pfam" id="PF13407">
    <property type="entry name" value="Peripla_BP_4"/>
    <property type="match status" value="1"/>
</dbReference>
<dbReference type="AlphaFoldDB" id="A0A6M1PNT1"/>
<evidence type="ECO:0000256" key="2">
    <source>
        <dbReference type="ARBA" id="ARBA00007639"/>
    </source>
</evidence>
<protein>
    <submittedName>
        <fullName evidence="6">Sugar ABC transporter substrate-binding protein</fullName>
    </submittedName>
</protein>